<dbReference type="Gene3D" id="3.10.110.10">
    <property type="entry name" value="Ubiquitin Conjugating Enzyme"/>
    <property type="match status" value="1"/>
</dbReference>
<dbReference type="InterPro" id="IPR000608">
    <property type="entry name" value="UBC"/>
</dbReference>
<dbReference type="PANTHER" id="PTHR24068">
    <property type="entry name" value="UBIQUITIN-CONJUGATING ENZYME E2"/>
    <property type="match status" value="1"/>
</dbReference>
<keyword evidence="4" id="KW-1185">Reference proteome</keyword>
<dbReference type="AlphaFoldDB" id="A0A8H7SZB4"/>
<gene>
    <name evidence="3" type="ORF">IFR04_015249</name>
</gene>
<evidence type="ECO:0000259" key="2">
    <source>
        <dbReference type="PROSITE" id="PS50127"/>
    </source>
</evidence>
<dbReference type="InterPro" id="IPR038305">
    <property type="entry name" value="HeLo_sf"/>
</dbReference>
<comment type="caution">
    <text evidence="3">The sequence shown here is derived from an EMBL/GenBank/DDBJ whole genome shotgun (WGS) entry which is preliminary data.</text>
</comment>
<feature type="region of interest" description="Disordered" evidence="1">
    <location>
        <begin position="279"/>
        <end position="304"/>
    </location>
</feature>
<dbReference type="SMART" id="SM00212">
    <property type="entry name" value="UBCc"/>
    <property type="match status" value="1"/>
</dbReference>
<accession>A0A8H7SZB4</accession>
<proteinExistence type="predicted"/>
<dbReference type="OrthoDB" id="20872at2759"/>
<evidence type="ECO:0000313" key="3">
    <source>
        <dbReference type="EMBL" id="KAG4411615.1"/>
    </source>
</evidence>
<feature type="compositionally biased region" description="Polar residues" evidence="1">
    <location>
        <begin position="279"/>
        <end position="288"/>
    </location>
</feature>
<organism evidence="3 4">
    <name type="scientific">Cadophora malorum</name>
    <dbReference type="NCBI Taxonomy" id="108018"/>
    <lineage>
        <taxon>Eukaryota</taxon>
        <taxon>Fungi</taxon>
        <taxon>Dikarya</taxon>
        <taxon>Ascomycota</taxon>
        <taxon>Pezizomycotina</taxon>
        <taxon>Leotiomycetes</taxon>
        <taxon>Helotiales</taxon>
        <taxon>Ploettnerulaceae</taxon>
        <taxon>Cadophora</taxon>
    </lineage>
</organism>
<feature type="domain" description="UBC core" evidence="2">
    <location>
        <begin position="448"/>
        <end position="619"/>
    </location>
</feature>
<protein>
    <recommendedName>
        <fullName evidence="2">UBC core domain-containing protein</fullName>
    </recommendedName>
</protein>
<name>A0A8H7SZB4_9HELO</name>
<dbReference type="Pfam" id="PF14479">
    <property type="entry name" value="HeLo"/>
    <property type="match status" value="1"/>
</dbReference>
<dbReference type="Pfam" id="PF00179">
    <property type="entry name" value="UQ_con"/>
    <property type="match status" value="1"/>
</dbReference>
<evidence type="ECO:0000256" key="1">
    <source>
        <dbReference type="SAM" id="MobiDB-lite"/>
    </source>
</evidence>
<sequence>MTEGIGLTPVAVSVTALFTSCIESFDIAVEDDNISEEHEQLCALFSLQRVRFGLWGESVGLIPSHHSGRKLGYDKKLDRPDIGTLILRILKNIKSMLDAAERAGKPNSAAISHLAPSRGLEVFRQPYERLRSMLRGAKPEGSSRQAIRLDIHKVDEFEILINRLRDFVDGLESITKSFGLLEQQHAKLGEEIKDISDVQSLRLLRDATLRQSSLQHQSFETVSQHLEVMTASFVTRHSGDTLDFSTINLATTASMTASGGTRSLQTDSSVSDKNLLSGSVRQSLSSGPKAQKPRALPPLRRPKEKAKPAASCAECLSEHYKCVSNGQGLSCTRCLQTDKTCSFLLLIAHDDAEDANESSFGSQGVSELNLEALKEITTNGTAMFSNSLPQNQRLLSDLVAKAKPRAPLTFQTGDGQYGEQLRMIKEEDTEHWTNNSGKIVAHVNSGTSAAKRMFLELRNIRAGKVPFVSATPLDNRLDRILASIEGPPETPYEGGVFWITVKLSESDPYGPPLMRFHTKIYHPNISPQGHICADYKDKWNDVLSAGFSRSHVKDPSDIWFSGSSKQIKWSLGALLTALCGLLASPDVEDPLVPEIAMKYLEDYDDYCRSARLFTEKWATGQRPDEANLLFLEDSYSERLDTWNPDFPRHEKPTSVDVVSIQESLRKIYDDRALEGANATNQIDLLNRSSKKSCASTLREYSPLASHINKQVRFDGILQDLFSFSPRISMQQPKDSTEGNTKSKLDQLISLSRENLEANLSSWDRDQSDVSMWYSLLEISVFDRKTRNLESETEDSKQAIKACTDPFFDLCEHGIFDVTEGLSPNFYKISIGNIAGIANWTVVRAWDDFRELNKQLSYHLPGAEIWRPGSAIDGQANWINYLSDDTIPNTHVMGPLLGFALRSTFLLHGPKFLQTSTSSKILAFFRPPGALDGNTLRKDEPSAFRLAMYGEPLRIINIGAFIPERLFTVMMVTRVAEFESPASICMVNHGLARFSLIVCSTWDDGLAQSFDLYTVKDVATSKNLTALECPPISMLLSFSIGSSTNVDETQAESLSFLFSNWADFILWYEVLKFFNRIAPYRGGPSGA</sequence>
<evidence type="ECO:0000313" key="4">
    <source>
        <dbReference type="Proteomes" id="UP000664132"/>
    </source>
</evidence>
<dbReference type="SUPFAM" id="SSF54495">
    <property type="entry name" value="UBC-like"/>
    <property type="match status" value="1"/>
</dbReference>
<dbReference type="EMBL" id="JAFJYH010000455">
    <property type="protein sequence ID" value="KAG4411615.1"/>
    <property type="molecule type" value="Genomic_DNA"/>
</dbReference>
<dbReference type="PROSITE" id="PS50127">
    <property type="entry name" value="UBC_2"/>
    <property type="match status" value="1"/>
</dbReference>
<dbReference type="Proteomes" id="UP000664132">
    <property type="component" value="Unassembled WGS sequence"/>
</dbReference>
<reference evidence="3" key="1">
    <citation type="submission" date="2021-02" db="EMBL/GenBank/DDBJ databases">
        <title>Genome sequence Cadophora malorum strain M34.</title>
        <authorList>
            <person name="Stefanovic E."/>
            <person name="Vu D."/>
            <person name="Scully C."/>
            <person name="Dijksterhuis J."/>
            <person name="Roader J."/>
            <person name="Houbraken J."/>
        </authorList>
    </citation>
    <scope>NUCLEOTIDE SEQUENCE</scope>
    <source>
        <strain evidence="3">M34</strain>
    </source>
</reference>
<dbReference type="Gene3D" id="1.20.120.1020">
    <property type="entry name" value="Prion-inhibition and propagation, HeLo domain"/>
    <property type="match status" value="1"/>
</dbReference>
<dbReference type="InterPro" id="IPR016135">
    <property type="entry name" value="UBQ-conjugating_enzyme/RWD"/>
</dbReference>
<dbReference type="InterPro" id="IPR029498">
    <property type="entry name" value="HeLo_dom"/>
</dbReference>